<dbReference type="EMBL" id="JN935380">
    <property type="protein sequence ID" value="AFR23538.1"/>
    <property type="molecule type" value="Viral_cRNA"/>
</dbReference>
<gene>
    <name evidence="1" type="primary">alpha</name>
</gene>
<organismHost>
    <name type="scientific">Culicoides</name>
    <dbReference type="NCBI Taxonomy" id="58271"/>
</organismHost>
<organismHost>
    <name type="scientific">Bubalus bubalis</name>
    <name type="common">Domestic water buffalo</name>
    <dbReference type="NCBI Taxonomy" id="89462"/>
</organismHost>
<organismHost>
    <name type="scientific">Syncerus caffer</name>
    <name type="common">African buffalo</name>
    <dbReference type="NCBI Taxonomy" id="9970"/>
</organismHost>
<dbReference type="RefSeq" id="YP_009177245.1">
    <property type="nucleotide sequence ID" value="NC_028246.1"/>
</dbReference>
<evidence type="ECO:0000313" key="2">
    <source>
        <dbReference type="Proteomes" id="UP000146330"/>
    </source>
</evidence>
<sequence>MPFWVEVRINNLDEGDISALENNFTQNFNNLIDQNKEIIKYIIQKVKTQSYLEGKLHPFYYINLIDTNDLHKPCFLTKFGLKSRFTREEKGYIVIEGHYH</sequence>
<keyword evidence="2" id="KW-1185">Reference proteome</keyword>
<protein>
    <submittedName>
        <fullName evidence="1">Alpha 2 protein</fullName>
    </submittedName>
</protein>
<organismHost>
    <name type="scientific">Bos taurus</name>
    <name type="common">Bovine</name>
    <dbReference type="NCBI Taxonomy" id="9913"/>
</organismHost>
<accession>K4HJF7</accession>
<proteinExistence type="predicted"/>
<evidence type="ECO:0000313" key="1">
    <source>
        <dbReference type="EMBL" id="AFR23538.1"/>
    </source>
</evidence>
<organism evidence="1 2">
    <name type="scientific">Adelaide River virus</name>
    <name type="common">ARV</name>
    <dbReference type="NCBI Taxonomy" id="31612"/>
    <lineage>
        <taxon>Viruses</taxon>
        <taxon>Riboviria</taxon>
        <taxon>Orthornavirae</taxon>
        <taxon>Negarnaviricota</taxon>
        <taxon>Haploviricotina</taxon>
        <taxon>Monjiviricetes</taxon>
        <taxon>Mononegavirales</taxon>
        <taxon>Rhabdoviridae</taxon>
        <taxon>Alpharhabdovirinae</taxon>
        <taxon>Ephemerovirus</taxon>
        <taxon>Ephemerovirus adelaide</taxon>
    </lineage>
</organism>
<dbReference type="SMR" id="K4HJF7"/>
<name>K4HJF7_ARV</name>
<dbReference type="GeneID" id="26123214"/>
<dbReference type="Proteomes" id="UP000146330">
    <property type="component" value="Segment"/>
</dbReference>
<reference evidence="1 2" key="1">
    <citation type="submission" date="2011-10" db="EMBL/GenBank/DDBJ databases">
        <title>Characterisation of Kotokan and Obodhiang viruses provides a novel insight into the genetic diversity of the ephemeroviruses.</title>
        <authorList>
            <person name="Blasdell K."/>
            <person name="Bulach D.M."/>
            <person name="Voysey R."/>
            <person name="Boyle D.B."/>
            <person name="Walker P.J."/>
        </authorList>
    </citation>
    <scope>NUCLEOTIDE SEQUENCE [LARGE SCALE GENOMIC DNA]</scope>
    <source>
        <strain evidence="1">DPP61</strain>
    </source>
</reference>